<feature type="transmembrane region" description="Helical" evidence="5">
    <location>
        <begin position="95"/>
        <end position="115"/>
    </location>
</feature>
<keyword evidence="4 5" id="KW-0472">Membrane</keyword>
<feature type="transmembrane region" description="Helical" evidence="5">
    <location>
        <begin position="258"/>
        <end position="275"/>
    </location>
</feature>
<keyword evidence="2 5" id="KW-0812">Transmembrane</keyword>
<feature type="transmembrane region" description="Helical" evidence="5">
    <location>
        <begin position="295"/>
        <end position="315"/>
    </location>
</feature>
<dbReference type="PROSITE" id="PS50850">
    <property type="entry name" value="MFS"/>
    <property type="match status" value="1"/>
</dbReference>
<dbReference type="AlphaFoldDB" id="A0A6A6WUG2"/>
<dbReference type="SUPFAM" id="SSF103473">
    <property type="entry name" value="MFS general substrate transporter"/>
    <property type="match status" value="1"/>
</dbReference>
<keyword evidence="3 5" id="KW-1133">Transmembrane helix</keyword>
<evidence type="ECO:0000256" key="3">
    <source>
        <dbReference type="ARBA" id="ARBA00022989"/>
    </source>
</evidence>
<dbReference type="InterPro" id="IPR020846">
    <property type="entry name" value="MFS_dom"/>
</dbReference>
<sequence length="546" mass="58989">MEPTEKPGDTSEFTENLSDNPYLTGWKLRLVTGTLMLGMFMVGVDSTIIGVVTPKITTAFHSMDDIAWYGSGYMLPHTVLQPTLGAVYRSFSVTWIYLISIAIFEVGSCLCAAAPSSAVFIVGRVIAGCGAAGVVQGTLSIVAASVPKKKVPLYYGYVLGLQAVSACTAPIFGGIFADKVSWRWCFYINLPFGGIGLLVVPWLIRPRPSNKDIQRLPVLARLRRMDWLGTLLFMGAFTCLLLALQWGGQTKPWNSSDVLGNFVGFGLLLCVFIYFQGRNNEDSLIPRRILKQRTVLFGSIYLIFLGFQTSVYLYYVPIYFQAVRGTSAMNSGVRMIALDAARILFIIISGALVTYYGYYMPYMIAGTAINAIGAGLMVTLNMDTSTSLSTAFMFIVGAGAGIGGFQPFTAIQAALSDDDLPIGNGLTVFGLQLGSTLAFSISQTLFLTKIFQFVENSPLTAGISRAAIVAAGASHIDILTKEPKALQVLKVAYRLGIKDTMIVALVAICLAHLCLPGMEWLKLGDKALPEQDSALKNAKAEVKSDV</sequence>
<feature type="transmembrane region" description="Helical" evidence="5">
    <location>
        <begin position="181"/>
        <end position="204"/>
    </location>
</feature>
<proteinExistence type="predicted"/>
<evidence type="ECO:0000256" key="1">
    <source>
        <dbReference type="ARBA" id="ARBA00004141"/>
    </source>
</evidence>
<dbReference type="OrthoDB" id="10021397at2759"/>
<comment type="subcellular location">
    <subcellularLocation>
        <location evidence="1">Membrane</location>
        <topology evidence="1">Multi-pass membrane protein</topology>
    </subcellularLocation>
</comment>
<evidence type="ECO:0000313" key="8">
    <source>
        <dbReference type="Proteomes" id="UP000799757"/>
    </source>
</evidence>
<gene>
    <name evidence="7" type="ORF">K505DRAFT_342692</name>
</gene>
<name>A0A6A6WUG2_9PLEO</name>
<accession>A0A6A6WUG2</accession>
<evidence type="ECO:0000313" key="7">
    <source>
        <dbReference type="EMBL" id="KAF2787729.1"/>
    </source>
</evidence>
<feature type="transmembrane region" description="Helical" evidence="5">
    <location>
        <begin position="500"/>
        <end position="518"/>
    </location>
</feature>
<dbReference type="Gene3D" id="1.20.1720.10">
    <property type="entry name" value="Multidrug resistance protein D"/>
    <property type="match status" value="1"/>
</dbReference>
<dbReference type="PANTHER" id="PTHR23501">
    <property type="entry name" value="MAJOR FACILITATOR SUPERFAMILY"/>
    <property type="match status" value="1"/>
</dbReference>
<feature type="transmembrane region" description="Helical" evidence="5">
    <location>
        <begin position="426"/>
        <end position="447"/>
    </location>
</feature>
<evidence type="ECO:0000256" key="5">
    <source>
        <dbReference type="SAM" id="Phobius"/>
    </source>
</evidence>
<dbReference type="CDD" id="cd17502">
    <property type="entry name" value="MFS_Azr1_MDR_like"/>
    <property type="match status" value="1"/>
</dbReference>
<organism evidence="7 8">
    <name type="scientific">Melanomma pulvis-pyrius CBS 109.77</name>
    <dbReference type="NCBI Taxonomy" id="1314802"/>
    <lineage>
        <taxon>Eukaryota</taxon>
        <taxon>Fungi</taxon>
        <taxon>Dikarya</taxon>
        <taxon>Ascomycota</taxon>
        <taxon>Pezizomycotina</taxon>
        <taxon>Dothideomycetes</taxon>
        <taxon>Pleosporomycetidae</taxon>
        <taxon>Pleosporales</taxon>
        <taxon>Melanommataceae</taxon>
        <taxon>Melanomma</taxon>
    </lineage>
</organism>
<dbReference type="InterPro" id="IPR036259">
    <property type="entry name" value="MFS_trans_sf"/>
</dbReference>
<feature type="transmembrane region" description="Helical" evidence="5">
    <location>
        <begin position="154"/>
        <end position="175"/>
    </location>
</feature>
<feature type="transmembrane region" description="Helical" evidence="5">
    <location>
        <begin position="121"/>
        <end position="142"/>
    </location>
</feature>
<feature type="transmembrane region" description="Helical" evidence="5">
    <location>
        <begin position="392"/>
        <end position="414"/>
    </location>
</feature>
<dbReference type="EMBL" id="MU002285">
    <property type="protein sequence ID" value="KAF2787729.1"/>
    <property type="molecule type" value="Genomic_DNA"/>
</dbReference>
<feature type="domain" description="Major facilitator superfamily (MFS) profile" evidence="6">
    <location>
        <begin position="31"/>
        <end position="484"/>
    </location>
</feature>
<feature type="transmembrane region" description="Helical" evidence="5">
    <location>
        <begin position="225"/>
        <end position="246"/>
    </location>
</feature>
<dbReference type="GO" id="GO:0005886">
    <property type="term" value="C:plasma membrane"/>
    <property type="evidence" value="ECO:0007669"/>
    <property type="project" value="TreeGrafter"/>
</dbReference>
<evidence type="ECO:0000256" key="2">
    <source>
        <dbReference type="ARBA" id="ARBA00022692"/>
    </source>
</evidence>
<feature type="transmembrane region" description="Helical" evidence="5">
    <location>
        <begin position="335"/>
        <end position="355"/>
    </location>
</feature>
<dbReference type="Gene3D" id="1.20.1250.20">
    <property type="entry name" value="MFS general substrate transporter like domains"/>
    <property type="match status" value="1"/>
</dbReference>
<dbReference type="Pfam" id="PF07690">
    <property type="entry name" value="MFS_1"/>
    <property type="match status" value="1"/>
</dbReference>
<dbReference type="Proteomes" id="UP000799757">
    <property type="component" value="Unassembled WGS sequence"/>
</dbReference>
<dbReference type="PANTHER" id="PTHR23501:SF199">
    <property type="entry name" value="MFS EFFLUX TRANSPORTER INPD-RELATED"/>
    <property type="match status" value="1"/>
</dbReference>
<feature type="transmembrane region" description="Helical" evidence="5">
    <location>
        <begin position="30"/>
        <end position="53"/>
    </location>
</feature>
<dbReference type="GO" id="GO:0022857">
    <property type="term" value="F:transmembrane transporter activity"/>
    <property type="evidence" value="ECO:0007669"/>
    <property type="project" value="InterPro"/>
</dbReference>
<keyword evidence="8" id="KW-1185">Reference proteome</keyword>
<evidence type="ECO:0000256" key="4">
    <source>
        <dbReference type="ARBA" id="ARBA00023136"/>
    </source>
</evidence>
<protein>
    <submittedName>
        <fullName evidence="7">MFS general substrate transporter</fullName>
    </submittedName>
</protein>
<evidence type="ECO:0000259" key="6">
    <source>
        <dbReference type="PROSITE" id="PS50850"/>
    </source>
</evidence>
<dbReference type="InterPro" id="IPR011701">
    <property type="entry name" value="MFS"/>
</dbReference>
<reference evidence="7" key="1">
    <citation type="journal article" date="2020" name="Stud. Mycol.">
        <title>101 Dothideomycetes genomes: a test case for predicting lifestyles and emergence of pathogens.</title>
        <authorList>
            <person name="Haridas S."/>
            <person name="Albert R."/>
            <person name="Binder M."/>
            <person name="Bloem J."/>
            <person name="Labutti K."/>
            <person name="Salamov A."/>
            <person name="Andreopoulos B."/>
            <person name="Baker S."/>
            <person name="Barry K."/>
            <person name="Bills G."/>
            <person name="Bluhm B."/>
            <person name="Cannon C."/>
            <person name="Castanera R."/>
            <person name="Culley D."/>
            <person name="Daum C."/>
            <person name="Ezra D."/>
            <person name="Gonzalez J."/>
            <person name="Henrissat B."/>
            <person name="Kuo A."/>
            <person name="Liang C."/>
            <person name="Lipzen A."/>
            <person name="Lutzoni F."/>
            <person name="Magnuson J."/>
            <person name="Mondo S."/>
            <person name="Nolan M."/>
            <person name="Ohm R."/>
            <person name="Pangilinan J."/>
            <person name="Park H.-J."/>
            <person name="Ramirez L."/>
            <person name="Alfaro M."/>
            <person name="Sun H."/>
            <person name="Tritt A."/>
            <person name="Yoshinaga Y."/>
            <person name="Zwiers L.-H."/>
            <person name="Turgeon B."/>
            <person name="Goodwin S."/>
            <person name="Spatafora J."/>
            <person name="Crous P."/>
            <person name="Grigoriev I."/>
        </authorList>
    </citation>
    <scope>NUCLEOTIDE SEQUENCE</scope>
    <source>
        <strain evidence="7">CBS 109.77</strain>
    </source>
</reference>